<accession>A0A9D4KMW8</accession>
<reference evidence="1" key="2">
    <citation type="submission" date="2020-11" db="EMBL/GenBank/DDBJ databases">
        <authorList>
            <person name="McCartney M.A."/>
            <person name="Auch B."/>
            <person name="Kono T."/>
            <person name="Mallez S."/>
            <person name="Becker A."/>
            <person name="Gohl D.M."/>
            <person name="Silverstein K.A.T."/>
            <person name="Koren S."/>
            <person name="Bechman K.B."/>
            <person name="Herman A."/>
            <person name="Abrahante J.E."/>
            <person name="Garbe J."/>
        </authorList>
    </citation>
    <scope>NUCLEOTIDE SEQUENCE</scope>
    <source>
        <strain evidence="1">Duluth1</strain>
        <tissue evidence="1">Whole animal</tissue>
    </source>
</reference>
<reference evidence="1" key="1">
    <citation type="journal article" date="2019" name="bioRxiv">
        <title>The Genome of the Zebra Mussel, Dreissena polymorpha: A Resource for Invasive Species Research.</title>
        <authorList>
            <person name="McCartney M.A."/>
            <person name="Auch B."/>
            <person name="Kono T."/>
            <person name="Mallez S."/>
            <person name="Zhang Y."/>
            <person name="Obille A."/>
            <person name="Becker A."/>
            <person name="Abrahante J.E."/>
            <person name="Garbe J."/>
            <person name="Badalamenti J.P."/>
            <person name="Herman A."/>
            <person name="Mangelson H."/>
            <person name="Liachko I."/>
            <person name="Sullivan S."/>
            <person name="Sone E.D."/>
            <person name="Koren S."/>
            <person name="Silverstein K.A.T."/>
            <person name="Beckman K.B."/>
            <person name="Gohl D.M."/>
        </authorList>
    </citation>
    <scope>NUCLEOTIDE SEQUENCE</scope>
    <source>
        <strain evidence="1">Duluth1</strain>
        <tissue evidence="1">Whole animal</tissue>
    </source>
</reference>
<proteinExistence type="predicted"/>
<protein>
    <submittedName>
        <fullName evidence="1">Uncharacterized protein</fullName>
    </submittedName>
</protein>
<dbReference type="AlphaFoldDB" id="A0A9D4KMW8"/>
<name>A0A9D4KMW8_DREPO</name>
<evidence type="ECO:0000313" key="2">
    <source>
        <dbReference type="Proteomes" id="UP000828390"/>
    </source>
</evidence>
<sequence>MFPWRRLLPRSFFRSFSSQSTNCLRTKSCLHLYLPCVSVVVQDDRTCSMVPKLSHRLHFGSAVSPHRHKFA</sequence>
<comment type="caution">
    <text evidence="1">The sequence shown here is derived from an EMBL/GenBank/DDBJ whole genome shotgun (WGS) entry which is preliminary data.</text>
</comment>
<keyword evidence="2" id="KW-1185">Reference proteome</keyword>
<dbReference type="EMBL" id="JAIWYP010000004">
    <property type="protein sequence ID" value="KAH3842389.1"/>
    <property type="molecule type" value="Genomic_DNA"/>
</dbReference>
<organism evidence="1 2">
    <name type="scientific">Dreissena polymorpha</name>
    <name type="common">Zebra mussel</name>
    <name type="synonym">Mytilus polymorpha</name>
    <dbReference type="NCBI Taxonomy" id="45954"/>
    <lineage>
        <taxon>Eukaryota</taxon>
        <taxon>Metazoa</taxon>
        <taxon>Spiralia</taxon>
        <taxon>Lophotrochozoa</taxon>
        <taxon>Mollusca</taxon>
        <taxon>Bivalvia</taxon>
        <taxon>Autobranchia</taxon>
        <taxon>Heteroconchia</taxon>
        <taxon>Euheterodonta</taxon>
        <taxon>Imparidentia</taxon>
        <taxon>Neoheterodontei</taxon>
        <taxon>Myida</taxon>
        <taxon>Dreissenoidea</taxon>
        <taxon>Dreissenidae</taxon>
        <taxon>Dreissena</taxon>
    </lineage>
</organism>
<dbReference type="Proteomes" id="UP000828390">
    <property type="component" value="Unassembled WGS sequence"/>
</dbReference>
<gene>
    <name evidence="1" type="ORF">DPMN_115885</name>
</gene>
<evidence type="ECO:0000313" key="1">
    <source>
        <dbReference type="EMBL" id="KAH3842389.1"/>
    </source>
</evidence>